<comment type="caution">
    <text evidence="2">The sequence shown here is derived from an EMBL/GenBank/DDBJ whole genome shotgun (WGS) entry which is preliminary data.</text>
</comment>
<feature type="compositionally biased region" description="Basic and acidic residues" evidence="1">
    <location>
        <begin position="1"/>
        <end position="22"/>
    </location>
</feature>
<name>A0ABD0PA76_CIRMR</name>
<protein>
    <submittedName>
        <fullName evidence="2">Uncharacterized protein</fullName>
    </submittedName>
</protein>
<evidence type="ECO:0000313" key="2">
    <source>
        <dbReference type="EMBL" id="KAL0170859.1"/>
    </source>
</evidence>
<evidence type="ECO:0000256" key="1">
    <source>
        <dbReference type="SAM" id="MobiDB-lite"/>
    </source>
</evidence>
<organism evidence="2 3">
    <name type="scientific">Cirrhinus mrigala</name>
    <name type="common">Mrigala</name>
    <dbReference type="NCBI Taxonomy" id="683832"/>
    <lineage>
        <taxon>Eukaryota</taxon>
        <taxon>Metazoa</taxon>
        <taxon>Chordata</taxon>
        <taxon>Craniata</taxon>
        <taxon>Vertebrata</taxon>
        <taxon>Euteleostomi</taxon>
        <taxon>Actinopterygii</taxon>
        <taxon>Neopterygii</taxon>
        <taxon>Teleostei</taxon>
        <taxon>Ostariophysi</taxon>
        <taxon>Cypriniformes</taxon>
        <taxon>Cyprinidae</taxon>
        <taxon>Labeoninae</taxon>
        <taxon>Labeonini</taxon>
        <taxon>Cirrhinus</taxon>
    </lineage>
</organism>
<dbReference type="AlphaFoldDB" id="A0ABD0PA76"/>
<proteinExistence type="predicted"/>
<feature type="non-terminal residue" evidence="2">
    <location>
        <position position="93"/>
    </location>
</feature>
<dbReference type="Proteomes" id="UP001529510">
    <property type="component" value="Unassembled WGS sequence"/>
</dbReference>
<reference evidence="2 3" key="1">
    <citation type="submission" date="2024-05" db="EMBL/GenBank/DDBJ databases">
        <title>Genome sequencing and assembly of Indian major carp, Cirrhinus mrigala (Hamilton, 1822).</title>
        <authorList>
            <person name="Mohindra V."/>
            <person name="Chowdhury L.M."/>
            <person name="Lal K."/>
            <person name="Jena J.K."/>
        </authorList>
    </citation>
    <scope>NUCLEOTIDE SEQUENCE [LARGE SCALE GENOMIC DNA]</scope>
    <source>
        <strain evidence="2">CM1030</strain>
        <tissue evidence="2">Blood</tissue>
    </source>
</reference>
<sequence length="93" mass="10148">ILMGRVPDRGGRPCPRGRRDLMEEAEEEERDTAEIGVRADGEAAGAQEETDGERADGVEEAEEDSTITDCVMMDTSETRTVISSRGNSFLKSL</sequence>
<evidence type="ECO:0000313" key="3">
    <source>
        <dbReference type="Proteomes" id="UP001529510"/>
    </source>
</evidence>
<keyword evidence="3" id="KW-1185">Reference proteome</keyword>
<feature type="region of interest" description="Disordered" evidence="1">
    <location>
        <begin position="1"/>
        <end position="64"/>
    </location>
</feature>
<gene>
    <name evidence="2" type="ORF">M9458_035455</name>
</gene>
<dbReference type="EMBL" id="JAMKFB020000017">
    <property type="protein sequence ID" value="KAL0170859.1"/>
    <property type="molecule type" value="Genomic_DNA"/>
</dbReference>
<accession>A0ABD0PA76</accession>
<feature type="non-terminal residue" evidence="2">
    <location>
        <position position="1"/>
    </location>
</feature>